<feature type="region of interest" description="Disordered" evidence="1">
    <location>
        <begin position="65"/>
        <end position="91"/>
    </location>
</feature>
<evidence type="ECO:0000313" key="2">
    <source>
        <dbReference type="EMBL" id="ANF59247.1"/>
    </source>
</evidence>
<dbReference type="Proteomes" id="UP000077875">
    <property type="component" value="Chromosome"/>
</dbReference>
<evidence type="ECO:0000313" key="3">
    <source>
        <dbReference type="Proteomes" id="UP000077875"/>
    </source>
</evidence>
<evidence type="ECO:0000256" key="1">
    <source>
        <dbReference type="SAM" id="MobiDB-lite"/>
    </source>
</evidence>
<dbReference type="RefSeq" id="WP_064124086.1">
    <property type="nucleotide sequence ID" value="NZ_CP015243.1"/>
</dbReference>
<name>A0A172YJ51_9GAMM</name>
<sequence length="276" mass="29819">MSCPSAAAPHHQLQYLEAMGLTLWTARYQLPNARPIDACEWPLESAEEQGVAPATRLQALLRESESVERSRSEDTAMADVSAVTPAPPPASARALLGEEQAETTPAPAAATEAPAPAAVSQAPLRFSFTAIVVERRWLVMSVGDRPDPRQLSLLDALFSAVGANQRQLGELVEFHWPMIEGLSVEEPLLEAREGLRAFLQGRIGANASPEWLLLFADDGDDASRLREVLAIDDVRSELLELPALAAPGLATLLESAEAKRRLWPALARLRDVLANG</sequence>
<dbReference type="AlphaFoldDB" id="A0A172YJ51"/>
<keyword evidence="3" id="KW-1185">Reference proteome</keyword>
<organism evidence="2 3">
    <name type="scientific">Halotalea alkalilenta</name>
    <dbReference type="NCBI Taxonomy" id="376489"/>
    <lineage>
        <taxon>Bacteria</taxon>
        <taxon>Pseudomonadati</taxon>
        <taxon>Pseudomonadota</taxon>
        <taxon>Gammaproteobacteria</taxon>
        <taxon>Oceanospirillales</taxon>
        <taxon>Halomonadaceae</taxon>
        <taxon>Halotalea</taxon>
    </lineage>
</organism>
<dbReference type="STRING" id="376489.A5892_18775"/>
<reference evidence="2 3" key="1">
    <citation type="submission" date="2016-04" db="EMBL/GenBank/DDBJ databases">
        <title>Complete Genome Sequence of Halotalea alkalilenta IHB B 13600.</title>
        <authorList>
            <person name="Swarnkar M.K."/>
            <person name="Sharma A."/>
            <person name="Kaushal K."/>
            <person name="Soni R."/>
            <person name="Rana S."/>
            <person name="Singh A.K."/>
            <person name="Gulati A."/>
        </authorList>
    </citation>
    <scope>NUCLEOTIDE SEQUENCE [LARGE SCALE GENOMIC DNA]</scope>
    <source>
        <strain evidence="2 3">IHB B 13600</strain>
    </source>
</reference>
<dbReference type="EMBL" id="CP015243">
    <property type="protein sequence ID" value="ANF59247.1"/>
    <property type="molecule type" value="Genomic_DNA"/>
</dbReference>
<dbReference type="KEGG" id="haa:A5892_18775"/>
<accession>A0A172YJ51</accession>
<feature type="compositionally biased region" description="Basic and acidic residues" evidence="1">
    <location>
        <begin position="65"/>
        <end position="74"/>
    </location>
</feature>
<gene>
    <name evidence="2" type="ORF">A5892_18775</name>
</gene>
<protein>
    <submittedName>
        <fullName evidence="2">Uncharacterized protein</fullName>
    </submittedName>
</protein>
<proteinExistence type="predicted"/>